<sequence length="331" mass="38157">MVHSTKCVLQEQRQRRRNRRRCHIQLRSMSSPLLKTISPSLQPFFYLTFMLFVCYQSSSVFCFLPDTKPLSRATSMRRQQQQYSSLAYIFPLLTRTRIKTTKPVAAETNNDCPLFSSIENNDFDMDDYDDDFLDEGEEYSPTTTQSSLFDNNKLEETTNNLLHEIPIGSYTKINLSEAHFAVDAWAKTNSVQGALKAEQILRRVLQEREDNSSTKKRKKRREDIYPSFVMYTMTIDGWARSIGSHDSDEEGSKGESDTAAAKRAEQILKGMQEAYESGDETVKPNVITFNAVINAWAKCRHEESPQQVSQKLDNFLFLTISKFNYNHNALE</sequence>
<dbReference type="AlphaFoldDB" id="A0A7S4VJ51"/>
<reference evidence="1" key="1">
    <citation type="submission" date="2021-01" db="EMBL/GenBank/DDBJ databases">
        <authorList>
            <person name="Corre E."/>
            <person name="Pelletier E."/>
            <person name="Niang G."/>
            <person name="Scheremetjew M."/>
            <person name="Finn R."/>
            <person name="Kale V."/>
            <person name="Holt S."/>
            <person name="Cochrane G."/>
            <person name="Meng A."/>
            <person name="Brown T."/>
            <person name="Cohen L."/>
        </authorList>
    </citation>
    <scope>NUCLEOTIDE SEQUENCE</scope>
    <source>
        <strain evidence="1">GSO104</strain>
    </source>
</reference>
<organism evidence="1">
    <name type="scientific">Ditylum brightwellii</name>
    <dbReference type="NCBI Taxonomy" id="49249"/>
    <lineage>
        <taxon>Eukaryota</taxon>
        <taxon>Sar</taxon>
        <taxon>Stramenopiles</taxon>
        <taxon>Ochrophyta</taxon>
        <taxon>Bacillariophyta</taxon>
        <taxon>Mediophyceae</taxon>
        <taxon>Lithodesmiophycidae</taxon>
        <taxon>Lithodesmiales</taxon>
        <taxon>Lithodesmiaceae</taxon>
        <taxon>Ditylum</taxon>
    </lineage>
</organism>
<evidence type="ECO:0000313" key="1">
    <source>
        <dbReference type="EMBL" id="CAE4614019.1"/>
    </source>
</evidence>
<dbReference type="Gene3D" id="1.25.40.10">
    <property type="entry name" value="Tetratricopeptide repeat domain"/>
    <property type="match status" value="1"/>
</dbReference>
<gene>
    <name evidence="1" type="ORF">DBRI00130_LOCUS18468</name>
</gene>
<dbReference type="InterPro" id="IPR011990">
    <property type="entry name" value="TPR-like_helical_dom_sf"/>
</dbReference>
<protein>
    <submittedName>
        <fullName evidence="1">Uncharacterized protein</fullName>
    </submittedName>
</protein>
<dbReference type="EMBL" id="HBNS01023359">
    <property type="protein sequence ID" value="CAE4614019.1"/>
    <property type="molecule type" value="Transcribed_RNA"/>
</dbReference>
<accession>A0A7S4VJ51</accession>
<name>A0A7S4VJ51_9STRA</name>
<proteinExistence type="predicted"/>